<comment type="caution">
    <text evidence="2">The sequence shown here is derived from an EMBL/GenBank/DDBJ whole genome shotgun (WGS) entry which is preliminary data.</text>
</comment>
<evidence type="ECO:0000256" key="1">
    <source>
        <dbReference type="SAM" id="MobiDB-lite"/>
    </source>
</evidence>
<sequence>MVRMVHWLFQDYTLSCEGLLSLFFQAKKSVPTAVYRQARITTVVVYGRLRGTVHPWPYHKILLRGSDGTVTGAVYMASMRPFYGNGVQPYAFETNATLSHIKRGSEPSISQCAALPDRVRSVIHPASPSTSGRGPGVTATASDAGNLAR</sequence>
<protein>
    <submittedName>
        <fullName evidence="2">Uncharacterized protein</fullName>
    </submittedName>
</protein>
<evidence type="ECO:0000313" key="3">
    <source>
        <dbReference type="Proteomes" id="UP001221757"/>
    </source>
</evidence>
<reference evidence="2" key="1">
    <citation type="submission" date="2023-03" db="EMBL/GenBank/DDBJ databases">
        <title>Massive genome expansion in bonnet fungi (Mycena s.s.) driven by repeated elements and novel gene families across ecological guilds.</title>
        <authorList>
            <consortium name="Lawrence Berkeley National Laboratory"/>
            <person name="Harder C.B."/>
            <person name="Miyauchi S."/>
            <person name="Viragh M."/>
            <person name="Kuo A."/>
            <person name="Thoen E."/>
            <person name="Andreopoulos B."/>
            <person name="Lu D."/>
            <person name="Skrede I."/>
            <person name="Drula E."/>
            <person name="Henrissat B."/>
            <person name="Morin E."/>
            <person name="Kohler A."/>
            <person name="Barry K."/>
            <person name="LaButti K."/>
            <person name="Morin E."/>
            <person name="Salamov A."/>
            <person name="Lipzen A."/>
            <person name="Mereny Z."/>
            <person name="Hegedus B."/>
            <person name="Baldrian P."/>
            <person name="Stursova M."/>
            <person name="Weitz H."/>
            <person name="Taylor A."/>
            <person name="Grigoriev I.V."/>
            <person name="Nagy L.G."/>
            <person name="Martin F."/>
            <person name="Kauserud H."/>
        </authorList>
    </citation>
    <scope>NUCLEOTIDE SEQUENCE</scope>
    <source>
        <strain evidence="2">CBHHK067</strain>
    </source>
</reference>
<name>A0AAD7DIC6_MYCRO</name>
<dbReference type="EMBL" id="JARKIE010000052">
    <property type="protein sequence ID" value="KAJ7692417.1"/>
    <property type="molecule type" value="Genomic_DNA"/>
</dbReference>
<evidence type="ECO:0000313" key="2">
    <source>
        <dbReference type="EMBL" id="KAJ7692417.1"/>
    </source>
</evidence>
<accession>A0AAD7DIC6</accession>
<keyword evidence="3" id="KW-1185">Reference proteome</keyword>
<feature type="region of interest" description="Disordered" evidence="1">
    <location>
        <begin position="123"/>
        <end position="149"/>
    </location>
</feature>
<gene>
    <name evidence="2" type="ORF">B0H17DRAFT_1133145</name>
</gene>
<dbReference type="Proteomes" id="UP001221757">
    <property type="component" value="Unassembled WGS sequence"/>
</dbReference>
<dbReference type="AlphaFoldDB" id="A0AAD7DIC6"/>
<proteinExistence type="predicted"/>
<organism evidence="2 3">
    <name type="scientific">Mycena rosella</name>
    <name type="common">Pink bonnet</name>
    <name type="synonym">Agaricus rosellus</name>
    <dbReference type="NCBI Taxonomy" id="1033263"/>
    <lineage>
        <taxon>Eukaryota</taxon>
        <taxon>Fungi</taxon>
        <taxon>Dikarya</taxon>
        <taxon>Basidiomycota</taxon>
        <taxon>Agaricomycotina</taxon>
        <taxon>Agaricomycetes</taxon>
        <taxon>Agaricomycetidae</taxon>
        <taxon>Agaricales</taxon>
        <taxon>Marasmiineae</taxon>
        <taxon>Mycenaceae</taxon>
        <taxon>Mycena</taxon>
    </lineage>
</organism>